<organism evidence="2 3">
    <name type="scientific">Vigna mungo</name>
    <name type="common">Black gram</name>
    <name type="synonym">Phaseolus mungo</name>
    <dbReference type="NCBI Taxonomy" id="3915"/>
    <lineage>
        <taxon>Eukaryota</taxon>
        <taxon>Viridiplantae</taxon>
        <taxon>Streptophyta</taxon>
        <taxon>Embryophyta</taxon>
        <taxon>Tracheophyta</taxon>
        <taxon>Spermatophyta</taxon>
        <taxon>Magnoliopsida</taxon>
        <taxon>eudicotyledons</taxon>
        <taxon>Gunneridae</taxon>
        <taxon>Pentapetalae</taxon>
        <taxon>rosids</taxon>
        <taxon>fabids</taxon>
        <taxon>Fabales</taxon>
        <taxon>Fabaceae</taxon>
        <taxon>Papilionoideae</taxon>
        <taxon>50 kb inversion clade</taxon>
        <taxon>NPAAA clade</taxon>
        <taxon>indigoferoid/millettioid clade</taxon>
        <taxon>Phaseoleae</taxon>
        <taxon>Vigna</taxon>
    </lineage>
</organism>
<keyword evidence="1" id="KW-0732">Signal</keyword>
<sequence>MGCSPQRLWCTLVLYTVFPHHVLCKTLCSLVPLLYIQEPGIDDLHHVRYKGLIDLRHSWCSFLSGTSYHHHVVCTIQISLWQPGYSLHDCISGHHHGQYRNPYVLLHSLCNQGIHIACHLHVPCNKPYDPRLLCGSQVSDTSYPHREIYIFQKHPWHPFRIPPLDMF</sequence>
<evidence type="ECO:0000313" key="3">
    <source>
        <dbReference type="Proteomes" id="UP001374535"/>
    </source>
</evidence>
<evidence type="ECO:0000313" key="2">
    <source>
        <dbReference type="EMBL" id="WVZ25616.1"/>
    </source>
</evidence>
<feature type="chain" id="PRO_5042984102" description="Secreted protein" evidence="1">
    <location>
        <begin position="25"/>
        <end position="167"/>
    </location>
</feature>
<dbReference type="EMBL" id="CP144700">
    <property type="protein sequence ID" value="WVZ25616.1"/>
    <property type="molecule type" value="Genomic_DNA"/>
</dbReference>
<evidence type="ECO:0008006" key="4">
    <source>
        <dbReference type="Google" id="ProtNLM"/>
    </source>
</evidence>
<accession>A0AAQ3PBA9</accession>
<keyword evidence="3" id="KW-1185">Reference proteome</keyword>
<dbReference type="AlphaFoldDB" id="A0AAQ3PBA9"/>
<feature type="signal peptide" evidence="1">
    <location>
        <begin position="1"/>
        <end position="24"/>
    </location>
</feature>
<reference evidence="2 3" key="1">
    <citation type="journal article" date="2023" name="Life. Sci Alliance">
        <title>Evolutionary insights into 3D genome organization and epigenetic landscape of Vigna mungo.</title>
        <authorList>
            <person name="Junaid A."/>
            <person name="Singh B."/>
            <person name="Bhatia S."/>
        </authorList>
    </citation>
    <scope>NUCLEOTIDE SEQUENCE [LARGE SCALE GENOMIC DNA]</scope>
    <source>
        <strain evidence="2">Urdbean</strain>
    </source>
</reference>
<evidence type="ECO:0000256" key="1">
    <source>
        <dbReference type="SAM" id="SignalP"/>
    </source>
</evidence>
<name>A0AAQ3PBA9_VIGMU</name>
<proteinExistence type="predicted"/>
<protein>
    <recommendedName>
        <fullName evidence="4">Secreted protein</fullName>
    </recommendedName>
</protein>
<dbReference type="Proteomes" id="UP001374535">
    <property type="component" value="Chromosome 1"/>
</dbReference>
<gene>
    <name evidence="2" type="ORF">V8G54_004160</name>
</gene>